<dbReference type="CDD" id="cd06261">
    <property type="entry name" value="TM_PBP2"/>
    <property type="match status" value="1"/>
</dbReference>
<keyword evidence="2 7" id="KW-0813">Transport</keyword>
<feature type="transmembrane region" description="Helical" evidence="7">
    <location>
        <begin position="107"/>
        <end position="128"/>
    </location>
</feature>
<evidence type="ECO:0000259" key="8">
    <source>
        <dbReference type="PROSITE" id="PS50928"/>
    </source>
</evidence>
<evidence type="ECO:0000256" key="7">
    <source>
        <dbReference type="RuleBase" id="RU363032"/>
    </source>
</evidence>
<organism evidence="9 10">
    <name type="scientific">Rarispira pelagica</name>
    <dbReference type="NCBI Taxonomy" id="3141764"/>
    <lineage>
        <taxon>Bacteria</taxon>
        <taxon>Pseudomonadati</taxon>
        <taxon>Spirochaetota</taxon>
        <taxon>Spirochaetia</taxon>
        <taxon>Winmispirales</taxon>
        <taxon>Winmispiraceae</taxon>
        <taxon>Rarispira</taxon>
    </lineage>
</organism>
<evidence type="ECO:0000256" key="3">
    <source>
        <dbReference type="ARBA" id="ARBA00022475"/>
    </source>
</evidence>
<evidence type="ECO:0000256" key="6">
    <source>
        <dbReference type="ARBA" id="ARBA00023136"/>
    </source>
</evidence>
<feature type="domain" description="ABC transmembrane type-1" evidence="8">
    <location>
        <begin position="69"/>
        <end position="288"/>
    </location>
</feature>
<comment type="similarity">
    <text evidence="7">Belongs to the binding-protein-dependent transport system permease family.</text>
</comment>
<name>A0ABU9UBJ8_9SPIR</name>
<dbReference type="RefSeq" id="WP_420068998.1">
    <property type="nucleotide sequence ID" value="NZ_JBCHKQ010000001.1"/>
</dbReference>
<dbReference type="SUPFAM" id="SSF161098">
    <property type="entry name" value="MetI-like"/>
    <property type="match status" value="1"/>
</dbReference>
<keyword evidence="6 7" id="KW-0472">Membrane</keyword>
<feature type="transmembrane region" description="Helical" evidence="7">
    <location>
        <begin position="163"/>
        <end position="184"/>
    </location>
</feature>
<keyword evidence="4 7" id="KW-0812">Transmembrane</keyword>
<comment type="subcellular location">
    <subcellularLocation>
        <location evidence="1 7">Cell membrane</location>
        <topology evidence="1 7">Multi-pass membrane protein</topology>
    </subcellularLocation>
</comment>
<dbReference type="Gene3D" id="1.10.3720.10">
    <property type="entry name" value="MetI-like"/>
    <property type="match status" value="1"/>
</dbReference>
<dbReference type="Pfam" id="PF00528">
    <property type="entry name" value="BPD_transp_1"/>
    <property type="match status" value="1"/>
</dbReference>
<evidence type="ECO:0000313" key="9">
    <source>
        <dbReference type="EMBL" id="MEM5947552.1"/>
    </source>
</evidence>
<sequence>MKKINFTKLTPYFYVAPFFILFAVFGIFPLFYSIVLSFFKWTPSGPEKFVGFANYIRYFTKDPYFGRSVYNTILLLFTGSYVQHLFALPLAIMLNQKFVKGRDVLKTIYFIPNITSAVVVTIIFSMLFDEKFGFVNYIMETWFGLPEIHWLSSSPGIKATVSIILNWKYIGFYTILYLAGLQAIPSELYESAHMDGANVWQQHLKITIPLLLPVIFFALSISTINGLQLFDEPFILTGQYSRMGGVDNGGLTTTFYLMFLGFRLGRFGRASAVAWLQFFIILGFTVVLRLIINKFDYTIEKKEK</sequence>
<accession>A0ABU9UBJ8</accession>
<dbReference type="PANTHER" id="PTHR30193:SF37">
    <property type="entry name" value="INNER MEMBRANE ABC TRANSPORTER PERMEASE PROTEIN YCJO"/>
    <property type="match status" value="1"/>
</dbReference>
<proteinExistence type="inferred from homology"/>
<dbReference type="InterPro" id="IPR000515">
    <property type="entry name" value="MetI-like"/>
</dbReference>
<comment type="caution">
    <text evidence="9">The sequence shown here is derived from an EMBL/GenBank/DDBJ whole genome shotgun (WGS) entry which is preliminary data.</text>
</comment>
<feature type="transmembrane region" description="Helical" evidence="7">
    <location>
        <begin position="73"/>
        <end position="95"/>
    </location>
</feature>
<dbReference type="PANTHER" id="PTHR30193">
    <property type="entry name" value="ABC TRANSPORTER PERMEASE PROTEIN"/>
    <property type="match status" value="1"/>
</dbReference>
<dbReference type="EMBL" id="JBCHKQ010000001">
    <property type="protein sequence ID" value="MEM5947552.1"/>
    <property type="molecule type" value="Genomic_DNA"/>
</dbReference>
<evidence type="ECO:0000313" key="10">
    <source>
        <dbReference type="Proteomes" id="UP001466331"/>
    </source>
</evidence>
<evidence type="ECO:0000256" key="5">
    <source>
        <dbReference type="ARBA" id="ARBA00022989"/>
    </source>
</evidence>
<evidence type="ECO:0000256" key="4">
    <source>
        <dbReference type="ARBA" id="ARBA00022692"/>
    </source>
</evidence>
<reference evidence="9 10" key="1">
    <citation type="submission" date="2024-03" db="EMBL/GenBank/DDBJ databases">
        <title>Ignisphaera cupida sp. nov., a hyperthermophilic hydrolytic archaeon from a hot spring of Kamchatka, and proposal of Ignisphaeraceae fam. nov.</title>
        <authorList>
            <person name="Podosokorskaya O.A."/>
            <person name="Elcheninov A.G."/>
            <person name="Maltseva A.I."/>
            <person name="Zayulina K.S."/>
            <person name="Novikov A."/>
            <person name="Merkel A.Y."/>
        </authorList>
    </citation>
    <scope>NUCLEOTIDE SEQUENCE [LARGE SCALE GENOMIC DNA]</scope>
    <source>
        <strain evidence="9 10">38H-sp</strain>
    </source>
</reference>
<evidence type="ECO:0000256" key="2">
    <source>
        <dbReference type="ARBA" id="ARBA00022448"/>
    </source>
</evidence>
<feature type="transmembrane region" description="Helical" evidence="7">
    <location>
        <begin position="272"/>
        <end position="292"/>
    </location>
</feature>
<keyword evidence="10" id="KW-1185">Reference proteome</keyword>
<evidence type="ECO:0000256" key="1">
    <source>
        <dbReference type="ARBA" id="ARBA00004651"/>
    </source>
</evidence>
<feature type="transmembrane region" description="Helical" evidence="7">
    <location>
        <begin position="12"/>
        <end position="39"/>
    </location>
</feature>
<dbReference type="Proteomes" id="UP001466331">
    <property type="component" value="Unassembled WGS sequence"/>
</dbReference>
<dbReference type="InterPro" id="IPR035906">
    <property type="entry name" value="MetI-like_sf"/>
</dbReference>
<keyword evidence="3" id="KW-1003">Cell membrane</keyword>
<keyword evidence="5 7" id="KW-1133">Transmembrane helix</keyword>
<protein>
    <submittedName>
        <fullName evidence="9">Sugar ABC transporter permease</fullName>
    </submittedName>
</protein>
<gene>
    <name evidence="9" type="ORF">WKV44_03240</name>
</gene>
<dbReference type="InterPro" id="IPR051393">
    <property type="entry name" value="ABC_transporter_permease"/>
</dbReference>
<dbReference type="PROSITE" id="PS50928">
    <property type="entry name" value="ABC_TM1"/>
    <property type="match status" value="1"/>
</dbReference>
<feature type="transmembrane region" description="Helical" evidence="7">
    <location>
        <begin position="204"/>
        <end position="227"/>
    </location>
</feature>